<evidence type="ECO:0000259" key="4">
    <source>
        <dbReference type="PROSITE" id="PS50871"/>
    </source>
</evidence>
<proteinExistence type="predicted"/>
<feature type="domain" description="C1q" evidence="4">
    <location>
        <begin position="198"/>
        <end position="329"/>
    </location>
</feature>
<keyword evidence="3" id="KW-0175">Coiled coil</keyword>
<evidence type="ECO:0000313" key="6">
    <source>
        <dbReference type="Proteomes" id="UP001497497"/>
    </source>
</evidence>
<keyword evidence="2" id="KW-0964">Secreted</keyword>
<dbReference type="SUPFAM" id="SSF49842">
    <property type="entry name" value="TNF-like"/>
    <property type="match status" value="1"/>
</dbReference>
<sequence>MDASVKVTKTPVSNDPVLYDLRVRLETVEGKLSSLEKLMHNKDKIMRSRMKKTGTKIVRHGLRKTEASILRSRLKNTQAKIMGSRLKKTEVKQLLIEEMQLRNDEVDKQVITDLYKLRLDFEKLVKQQLTYVQHFEDLKKKMAALERLRDALNQVNKNVSSRRDLSEKLRELEGDLTRVKSAVAKLDSTATKQGTKQLTRGMPAFVAEVADKTIASVGNVIRFSRVAYNKEDCFSAETSTFRAPTPGLYFFSVSLNINSKGLLAAAISHNGKTVALCGTPNGIDFQASTSVLLELSAEDKVWVETYNMTSEDGVEVGPGFSNFLGVQLR</sequence>
<dbReference type="SMART" id="SM00110">
    <property type="entry name" value="C1Q"/>
    <property type="match status" value="1"/>
</dbReference>
<dbReference type="InterPro" id="IPR050392">
    <property type="entry name" value="Collagen/C1q_domain"/>
</dbReference>
<evidence type="ECO:0000256" key="3">
    <source>
        <dbReference type="SAM" id="Coils"/>
    </source>
</evidence>
<evidence type="ECO:0000256" key="2">
    <source>
        <dbReference type="ARBA" id="ARBA00022525"/>
    </source>
</evidence>
<dbReference type="GO" id="GO:0005581">
    <property type="term" value="C:collagen trimer"/>
    <property type="evidence" value="ECO:0007669"/>
    <property type="project" value="UniProtKB-KW"/>
</dbReference>
<dbReference type="Gene3D" id="2.60.120.40">
    <property type="match status" value="1"/>
</dbReference>
<accession>A0AAV2HUB0</accession>
<name>A0AAV2HUB0_LYMST</name>
<dbReference type="InterPro" id="IPR008983">
    <property type="entry name" value="Tumour_necrosis_fac-like_dom"/>
</dbReference>
<feature type="coiled-coil region" evidence="3">
    <location>
        <begin position="135"/>
        <end position="189"/>
    </location>
</feature>
<dbReference type="Pfam" id="PF00386">
    <property type="entry name" value="C1q"/>
    <property type="match status" value="1"/>
</dbReference>
<organism evidence="5 6">
    <name type="scientific">Lymnaea stagnalis</name>
    <name type="common">Great pond snail</name>
    <name type="synonym">Helix stagnalis</name>
    <dbReference type="NCBI Taxonomy" id="6523"/>
    <lineage>
        <taxon>Eukaryota</taxon>
        <taxon>Metazoa</taxon>
        <taxon>Spiralia</taxon>
        <taxon>Lophotrochozoa</taxon>
        <taxon>Mollusca</taxon>
        <taxon>Gastropoda</taxon>
        <taxon>Heterobranchia</taxon>
        <taxon>Euthyneura</taxon>
        <taxon>Panpulmonata</taxon>
        <taxon>Hygrophila</taxon>
        <taxon>Lymnaeoidea</taxon>
        <taxon>Lymnaeidae</taxon>
        <taxon>Lymnaea</taxon>
    </lineage>
</organism>
<dbReference type="InterPro" id="IPR001073">
    <property type="entry name" value="C1q_dom"/>
</dbReference>
<dbReference type="Proteomes" id="UP001497497">
    <property type="component" value="Unassembled WGS sequence"/>
</dbReference>
<dbReference type="PROSITE" id="PS50871">
    <property type="entry name" value="C1Q"/>
    <property type="match status" value="1"/>
</dbReference>
<comment type="subcellular location">
    <subcellularLocation>
        <location evidence="1">Secreted</location>
    </subcellularLocation>
</comment>
<gene>
    <name evidence="5" type="ORF">GSLYS_00011197001</name>
</gene>
<evidence type="ECO:0000313" key="5">
    <source>
        <dbReference type="EMBL" id="CAL1537284.1"/>
    </source>
</evidence>
<dbReference type="AlphaFoldDB" id="A0AAV2HUB0"/>
<dbReference type="EMBL" id="CAXITT010000257">
    <property type="protein sequence ID" value="CAL1537284.1"/>
    <property type="molecule type" value="Genomic_DNA"/>
</dbReference>
<protein>
    <recommendedName>
        <fullName evidence="4">C1q domain-containing protein</fullName>
    </recommendedName>
</protein>
<comment type="caution">
    <text evidence="5">The sequence shown here is derived from an EMBL/GenBank/DDBJ whole genome shotgun (WGS) entry which is preliminary data.</text>
</comment>
<dbReference type="PANTHER" id="PTHR15427:SF33">
    <property type="entry name" value="COLLAGEN IV NC1 DOMAIN-CONTAINING PROTEIN"/>
    <property type="match status" value="1"/>
</dbReference>
<dbReference type="PANTHER" id="PTHR15427">
    <property type="entry name" value="EMILIN ELASTIN MICROFIBRIL INTERFACE-LOCATED PROTEIN ELASTIN MICROFIBRIL INTERFACER"/>
    <property type="match status" value="1"/>
</dbReference>
<dbReference type="PRINTS" id="PR00007">
    <property type="entry name" value="COMPLEMNTC1Q"/>
</dbReference>
<evidence type="ECO:0000256" key="1">
    <source>
        <dbReference type="ARBA" id="ARBA00004613"/>
    </source>
</evidence>
<reference evidence="5 6" key="1">
    <citation type="submission" date="2024-04" db="EMBL/GenBank/DDBJ databases">
        <authorList>
            <consortium name="Genoscope - CEA"/>
            <person name="William W."/>
        </authorList>
    </citation>
    <scope>NUCLEOTIDE SEQUENCE [LARGE SCALE GENOMIC DNA]</scope>
</reference>
<keyword evidence="6" id="KW-1185">Reference proteome</keyword>